<dbReference type="SMART" id="SM00903">
    <property type="entry name" value="Flavin_Reduct"/>
    <property type="match status" value="1"/>
</dbReference>
<keyword evidence="3" id="KW-0418">Kinase</keyword>
<dbReference type="SMART" id="SM00046">
    <property type="entry name" value="DAGKc"/>
    <property type="match status" value="1"/>
</dbReference>
<feature type="compositionally biased region" description="Low complexity" evidence="5">
    <location>
        <begin position="145"/>
        <end position="165"/>
    </location>
</feature>
<comment type="caution">
    <text evidence="7">The sequence shown here is derived from an EMBL/GenBank/DDBJ whole genome shotgun (WGS) entry which is preliminary data.</text>
</comment>
<feature type="compositionally biased region" description="Polar residues" evidence="5">
    <location>
        <begin position="134"/>
        <end position="144"/>
    </location>
</feature>
<dbReference type="Gene3D" id="2.30.110.10">
    <property type="entry name" value="Electron Transport, Fmn-binding Protein, Chain A"/>
    <property type="match status" value="2"/>
</dbReference>
<accession>A0A9P6Q9V5</accession>
<evidence type="ECO:0000256" key="4">
    <source>
        <dbReference type="ARBA" id="ARBA00022840"/>
    </source>
</evidence>
<dbReference type="GO" id="GO:0016301">
    <property type="term" value="F:kinase activity"/>
    <property type="evidence" value="ECO:0007669"/>
    <property type="project" value="UniProtKB-KW"/>
</dbReference>
<sequence length="591" mass="63576">MKRDIAGKDDPTAPEKLRRVLRKVPFPVTVITTCSPSDPSIRRGITVSSFSSISLQPDALIAFCVKLPSRVSTLLHESNRFVVQFLAQDQIPHSVAFSSSGAPKKKKKRAEEDLELEGTSAGQVLSEAAKQTLKPDSSPISEKQSGSLSSSSSSSTVASTTTTSSPPLAFSEEDPDPFLVLGHKTDPETGIPVLEGTMGAVRCRTHKVMVVGDHEMWIGHVEKVLYGSAMVEDSVQTMEGATPIEQQELWYGFVVNRKGGGGKGGQIWDSIVPRLATAVPKGQWKVEFTQRPGHASDLASELVNAGFNVVVAVGGDGTISQVVNGYMLADGKSKGCSIGIISTGTGGDFVRTLNVPRDPIKALDVVLNNASVPVDVGHVSCNKPNSGNEKHDQYFINICSVGISGNIIRSVEKSPLTKHLSGGLVYWIYTYLNGLVYKPPAVKYTIKDGAQSSEHIVELQGEQQKKPQDEQNQQSWDDNMNLYVLAVANGKYFGGNMRVAPNADVSDGKFDVVCLQNLTLIDALMKASPALHSGDLMALPQHQAFTKRCTEVEINPLKPKDKVAIEADGEYIGVLPATWKIVPSGCQMILP</sequence>
<dbReference type="InterPro" id="IPR002563">
    <property type="entry name" value="Flavin_Rdtase-like_dom"/>
</dbReference>
<proteinExistence type="predicted"/>
<dbReference type="OrthoDB" id="336240at2759"/>
<dbReference type="Pfam" id="PF19279">
    <property type="entry name" value="YegS_C"/>
    <property type="match status" value="1"/>
</dbReference>
<evidence type="ECO:0000256" key="2">
    <source>
        <dbReference type="ARBA" id="ARBA00022741"/>
    </source>
</evidence>
<dbReference type="InterPro" id="IPR016064">
    <property type="entry name" value="NAD/diacylglycerol_kinase_sf"/>
</dbReference>
<gene>
    <name evidence="7" type="ORF">DFQ27_002993</name>
</gene>
<feature type="domain" description="DAGKc" evidence="6">
    <location>
        <begin position="254"/>
        <end position="383"/>
    </location>
</feature>
<keyword evidence="2" id="KW-0547">Nucleotide-binding</keyword>
<dbReference type="PANTHER" id="PTHR12358">
    <property type="entry name" value="SPHINGOSINE KINASE"/>
    <property type="match status" value="1"/>
</dbReference>
<dbReference type="InterPro" id="IPR001206">
    <property type="entry name" value="Diacylglycerol_kinase_cat_dom"/>
</dbReference>
<dbReference type="SUPFAM" id="SSF111331">
    <property type="entry name" value="NAD kinase/diacylglycerol kinase-like"/>
    <property type="match status" value="1"/>
</dbReference>
<evidence type="ECO:0000259" key="6">
    <source>
        <dbReference type="PROSITE" id="PS50146"/>
    </source>
</evidence>
<dbReference type="InterPro" id="IPR012349">
    <property type="entry name" value="Split_barrel_FMN-bd"/>
</dbReference>
<dbReference type="InterPro" id="IPR017438">
    <property type="entry name" value="ATP-NAD_kinase_N"/>
</dbReference>
<dbReference type="PROSITE" id="PS50146">
    <property type="entry name" value="DAGK"/>
    <property type="match status" value="1"/>
</dbReference>
<dbReference type="GO" id="GO:0010181">
    <property type="term" value="F:FMN binding"/>
    <property type="evidence" value="ECO:0007669"/>
    <property type="project" value="InterPro"/>
</dbReference>
<reference evidence="7" key="1">
    <citation type="journal article" date="2020" name="Fungal Divers.">
        <title>Resolving the Mortierellaceae phylogeny through synthesis of multi-gene phylogenetics and phylogenomics.</title>
        <authorList>
            <person name="Vandepol N."/>
            <person name="Liber J."/>
            <person name="Desiro A."/>
            <person name="Na H."/>
            <person name="Kennedy M."/>
            <person name="Barry K."/>
            <person name="Grigoriev I.V."/>
            <person name="Miller A.N."/>
            <person name="O'Donnell K."/>
            <person name="Stajich J.E."/>
            <person name="Bonito G."/>
        </authorList>
    </citation>
    <scope>NUCLEOTIDE SEQUENCE</scope>
    <source>
        <strain evidence="7">BC1065</strain>
    </source>
</reference>
<dbReference type="Gene3D" id="2.60.200.40">
    <property type="match status" value="1"/>
</dbReference>
<dbReference type="InterPro" id="IPR045540">
    <property type="entry name" value="YegS/DAGK_C"/>
</dbReference>
<feature type="region of interest" description="Disordered" evidence="5">
    <location>
        <begin position="96"/>
        <end position="191"/>
    </location>
</feature>
<keyword evidence="4" id="KW-0067">ATP-binding</keyword>
<evidence type="ECO:0000313" key="7">
    <source>
        <dbReference type="EMBL" id="KAG0261373.1"/>
    </source>
</evidence>
<protein>
    <recommendedName>
        <fullName evidence="6">DAGKc domain-containing protein</fullName>
    </recommendedName>
</protein>
<dbReference type="PANTHER" id="PTHR12358:SF54">
    <property type="entry name" value="SPHINGOSINE KINASE RELATED PROTEIN"/>
    <property type="match status" value="1"/>
</dbReference>
<dbReference type="Pfam" id="PF00781">
    <property type="entry name" value="DAGK_cat"/>
    <property type="match status" value="1"/>
</dbReference>
<dbReference type="EMBL" id="JAAAJB010000219">
    <property type="protein sequence ID" value="KAG0261373.1"/>
    <property type="molecule type" value="Genomic_DNA"/>
</dbReference>
<evidence type="ECO:0000313" key="8">
    <source>
        <dbReference type="Proteomes" id="UP000807716"/>
    </source>
</evidence>
<dbReference type="Gene3D" id="3.40.50.10330">
    <property type="entry name" value="Probable inorganic polyphosphate/atp-NAD kinase, domain 1"/>
    <property type="match status" value="1"/>
</dbReference>
<dbReference type="GO" id="GO:0005524">
    <property type="term" value="F:ATP binding"/>
    <property type="evidence" value="ECO:0007669"/>
    <property type="project" value="UniProtKB-KW"/>
</dbReference>
<keyword evidence="1" id="KW-0808">Transferase</keyword>
<name>A0A9P6Q9V5_9FUNG</name>
<evidence type="ECO:0000256" key="5">
    <source>
        <dbReference type="SAM" id="MobiDB-lite"/>
    </source>
</evidence>
<evidence type="ECO:0000256" key="1">
    <source>
        <dbReference type="ARBA" id="ARBA00022679"/>
    </source>
</evidence>
<keyword evidence="8" id="KW-1185">Reference proteome</keyword>
<dbReference type="Proteomes" id="UP000807716">
    <property type="component" value="Unassembled WGS sequence"/>
</dbReference>
<evidence type="ECO:0000256" key="3">
    <source>
        <dbReference type="ARBA" id="ARBA00022777"/>
    </source>
</evidence>
<dbReference type="InterPro" id="IPR050187">
    <property type="entry name" value="Lipid_Phosphate_FormReg"/>
</dbReference>
<dbReference type="AlphaFoldDB" id="A0A9P6Q9V5"/>
<organism evidence="7 8">
    <name type="scientific">Actinomortierella ambigua</name>
    <dbReference type="NCBI Taxonomy" id="1343610"/>
    <lineage>
        <taxon>Eukaryota</taxon>
        <taxon>Fungi</taxon>
        <taxon>Fungi incertae sedis</taxon>
        <taxon>Mucoromycota</taxon>
        <taxon>Mortierellomycotina</taxon>
        <taxon>Mortierellomycetes</taxon>
        <taxon>Mortierellales</taxon>
        <taxon>Mortierellaceae</taxon>
        <taxon>Actinomortierella</taxon>
    </lineage>
</organism>
<dbReference type="SUPFAM" id="SSF50475">
    <property type="entry name" value="FMN-binding split barrel"/>
    <property type="match status" value="2"/>
</dbReference>
<dbReference type="Pfam" id="PF01613">
    <property type="entry name" value="Flavin_Reduct"/>
    <property type="match status" value="1"/>
</dbReference>